<evidence type="ECO:0008006" key="3">
    <source>
        <dbReference type="Google" id="ProtNLM"/>
    </source>
</evidence>
<dbReference type="AlphaFoldDB" id="A0A165XNK6"/>
<sequence>MTTNQSLNHPDADIIIRSSNGIKYRTRKGDSANSVDETVDGLPVVEFSENSATLQRLLALCYPVSFNLKELVGKPTNLAEVNGLLEAARKYEMKGVRELAVGWLVDPTFLTTEPLRVYTIACHHGLTNQAITAARSTLLHPLFYKPDFAELSSIHAGLLQQVLLYHRRCIESAKEATGNPGSWITEKLVGLVECPEGTETIFYMATPSRKYPNKKIEVPTHPWLLEYMATTNTAIDAFCSGGVAQESQKTVKTAAGRCASCSNKMALNFPQFVEALAKEIDRRISEVSCALFASTQVT</sequence>
<dbReference type="OrthoDB" id="3357985at2759"/>
<gene>
    <name evidence="1" type="ORF">FIBSPDRAFT_802683</name>
</gene>
<evidence type="ECO:0000313" key="2">
    <source>
        <dbReference type="Proteomes" id="UP000076532"/>
    </source>
</evidence>
<dbReference type="STRING" id="436010.A0A165XNK6"/>
<accession>A0A165XNK6</accession>
<dbReference type="Proteomes" id="UP000076532">
    <property type="component" value="Unassembled WGS sequence"/>
</dbReference>
<proteinExistence type="predicted"/>
<reference evidence="1 2" key="1">
    <citation type="journal article" date="2016" name="Mol. Biol. Evol.">
        <title>Comparative Genomics of Early-Diverging Mushroom-Forming Fungi Provides Insights into the Origins of Lignocellulose Decay Capabilities.</title>
        <authorList>
            <person name="Nagy L.G."/>
            <person name="Riley R."/>
            <person name="Tritt A."/>
            <person name="Adam C."/>
            <person name="Daum C."/>
            <person name="Floudas D."/>
            <person name="Sun H."/>
            <person name="Yadav J.S."/>
            <person name="Pangilinan J."/>
            <person name="Larsson K.H."/>
            <person name="Matsuura K."/>
            <person name="Barry K."/>
            <person name="Labutti K."/>
            <person name="Kuo R."/>
            <person name="Ohm R.A."/>
            <person name="Bhattacharya S.S."/>
            <person name="Shirouzu T."/>
            <person name="Yoshinaga Y."/>
            <person name="Martin F.M."/>
            <person name="Grigoriev I.V."/>
            <person name="Hibbett D.S."/>
        </authorList>
    </citation>
    <scope>NUCLEOTIDE SEQUENCE [LARGE SCALE GENOMIC DNA]</scope>
    <source>
        <strain evidence="1 2">CBS 109695</strain>
    </source>
</reference>
<evidence type="ECO:0000313" key="1">
    <source>
        <dbReference type="EMBL" id="KZP08731.1"/>
    </source>
</evidence>
<keyword evidence="2" id="KW-1185">Reference proteome</keyword>
<organism evidence="1 2">
    <name type="scientific">Athelia psychrophila</name>
    <dbReference type="NCBI Taxonomy" id="1759441"/>
    <lineage>
        <taxon>Eukaryota</taxon>
        <taxon>Fungi</taxon>
        <taxon>Dikarya</taxon>
        <taxon>Basidiomycota</taxon>
        <taxon>Agaricomycotina</taxon>
        <taxon>Agaricomycetes</taxon>
        <taxon>Agaricomycetidae</taxon>
        <taxon>Atheliales</taxon>
        <taxon>Atheliaceae</taxon>
        <taxon>Athelia</taxon>
    </lineage>
</organism>
<dbReference type="EMBL" id="KV417715">
    <property type="protein sequence ID" value="KZP08731.1"/>
    <property type="molecule type" value="Genomic_DNA"/>
</dbReference>
<name>A0A165XNK6_9AGAM</name>
<protein>
    <recommendedName>
        <fullName evidence="3">BTB domain-containing protein</fullName>
    </recommendedName>
</protein>